<evidence type="ECO:0000313" key="5">
    <source>
        <dbReference type="Proteomes" id="UP000019426"/>
    </source>
</evidence>
<dbReference type="HOGENOM" id="CLU_016455_5_2_9"/>
<feature type="domain" description="LytR/CpsA/Psr regulator C-terminal" evidence="3">
    <location>
        <begin position="335"/>
        <end position="423"/>
    </location>
</feature>
<dbReference type="PANTHER" id="PTHR33392:SF6">
    <property type="entry name" value="POLYISOPRENYL-TEICHOIC ACID--PEPTIDOGLYCAN TEICHOIC ACID TRANSFERASE TAGU"/>
    <property type="match status" value="1"/>
</dbReference>
<dbReference type="Proteomes" id="UP000019426">
    <property type="component" value="Chromosome M2/40_rep2"/>
</dbReference>
<evidence type="ECO:0000259" key="3">
    <source>
        <dbReference type="Pfam" id="PF13399"/>
    </source>
</evidence>
<dbReference type="InterPro" id="IPR050922">
    <property type="entry name" value="LytR/CpsA/Psr_CW_biosynth"/>
</dbReference>
<dbReference type="Pfam" id="PF03816">
    <property type="entry name" value="LytR_cpsA_psr"/>
    <property type="match status" value="1"/>
</dbReference>
<proteinExistence type="inferred from homology"/>
<dbReference type="PATRIC" id="fig|1216932.3.peg.3341"/>
<comment type="similarity">
    <text evidence="1">Belongs to the LytR/CpsA/Psr (LCP) family.</text>
</comment>
<reference evidence="4 5" key="1">
    <citation type="submission" date="2013-11" db="EMBL/GenBank/DDBJ databases">
        <title>Complete genome sequence of Clostridum sp. M2/40.</title>
        <authorList>
            <person name="Wibberg D."/>
            <person name="Puehler A."/>
            <person name="Schlueter A."/>
        </authorList>
    </citation>
    <scope>NUCLEOTIDE SEQUENCE [LARGE SCALE GENOMIC DNA]</scope>
    <source>
        <strain evidence="5">M2/40</strain>
    </source>
</reference>
<dbReference type="PANTHER" id="PTHR33392">
    <property type="entry name" value="POLYISOPRENYL-TEICHOIC ACID--PEPTIDOGLYCAN TEICHOIC ACID TRANSFERASE TAGU"/>
    <property type="match status" value="1"/>
</dbReference>
<dbReference type="Gene3D" id="3.30.70.2390">
    <property type="match status" value="1"/>
</dbReference>
<dbReference type="eggNOG" id="COG1316">
    <property type="taxonomic scope" value="Bacteria"/>
</dbReference>
<evidence type="ECO:0000259" key="2">
    <source>
        <dbReference type="Pfam" id="PF03816"/>
    </source>
</evidence>
<accession>W6S181</accession>
<protein>
    <submittedName>
        <fullName evidence="4">Transcriptional regulator</fullName>
    </submittedName>
</protein>
<organism evidence="4 5">
    <name type="scientific">Clostridium bornimense</name>
    <dbReference type="NCBI Taxonomy" id="1216932"/>
    <lineage>
        <taxon>Bacteria</taxon>
        <taxon>Bacillati</taxon>
        <taxon>Bacillota</taxon>
        <taxon>Clostridia</taxon>
        <taxon>Eubacteriales</taxon>
        <taxon>Clostridiaceae</taxon>
        <taxon>Clostridium</taxon>
    </lineage>
</organism>
<dbReference type="InterPro" id="IPR027381">
    <property type="entry name" value="LytR/CpsA/Psr_C"/>
</dbReference>
<dbReference type="NCBIfam" id="TIGR00350">
    <property type="entry name" value="lytR_cpsA_psr"/>
    <property type="match status" value="1"/>
</dbReference>
<evidence type="ECO:0000313" key="4">
    <source>
        <dbReference type="EMBL" id="CDM70483.1"/>
    </source>
</evidence>
<dbReference type="STRING" id="1216932.CM240_3366"/>
<name>W6S181_9CLOT</name>
<keyword evidence="5" id="KW-1185">Reference proteome</keyword>
<dbReference type="AlphaFoldDB" id="W6S181"/>
<gene>
    <name evidence="4" type="ORF">CM240_3366</name>
</gene>
<dbReference type="RefSeq" id="WP_044040658.1">
    <property type="nucleotide sequence ID" value="NZ_HG917869.1"/>
</dbReference>
<dbReference type="InterPro" id="IPR004474">
    <property type="entry name" value="LytR_CpsA_psr"/>
</dbReference>
<evidence type="ECO:0000256" key="1">
    <source>
        <dbReference type="ARBA" id="ARBA00006068"/>
    </source>
</evidence>
<dbReference type="EMBL" id="HG917869">
    <property type="protein sequence ID" value="CDM70483.1"/>
    <property type="molecule type" value="Genomic_DNA"/>
</dbReference>
<sequence length="430" mass="47496">MGKKKSKSNILKNFFRGIFILLIVSIGVTASAGTWFYSSLSSLNKGSKSKSTKEVDISEPVNILFYGMDNVPGSGASRTDTIMVVHYDPETKHTTMVSLPRDTRIPKDVYKPKVIGKTAKLTEVHYDSQLNSDIDTARDDLINTVEEFFGIDNINYYVSVDYEGFSSIIDVLGGIDIVPIYNMKYYDPVDGLKIDFDKDVEYHLDGEDALKFVRWRKNNQGSSSETDGSDLGRIENQRYFINCLMKQLTSASGLVKIPSLVTETTKYINTDLDADKIIAYAKAVLKAGEDNLTSATLEGTTETIDGFDYFVYDASKNREIIGILNNKVIEDRSNLTVNIINSSGINGLAGNLKTKLSDNFGYSSETINTTTGDSLVTESYVIVNSATSINDINSLGEEIGISNISQEATENDIDITIVIGQDFEYDSTEN</sequence>
<feature type="domain" description="Cell envelope-related transcriptional attenuator" evidence="2">
    <location>
        <begin position="78"/>
        <end position="249"/>
    </location>
</feature>
<dbReference type="KEGG" id="clt:CM240_3366"/>
<dbReference type="Pfam" id="PF13399">
    <property type="entry name" value="LytR_C"/>
    <property type="match status" value="1"/>
</dbReference>
<dbReference type="Gene3D" id="3.40.630.190">
    <property type="entry name" value="LCP protein"/>
    <property type="match status" value="1"/>
</dbReference>